<evidence type="ECO:0000256" key="2">
    <source>
        <dbReference type="SAM" id="SignalP"/>
    </source>
</evidence>
<sequence length="124" mass="14085">MYSKLLVVCNLLQLRIELLSSLFCDDNTHTDSSSGAQKSRFPESSTSKSSSGLLANFRRRNRHPRRLLYFPSRRQDAQDCHTFLLGNKTLRGACKRFALAGGTSPRWPTLDGPLWLAVCERRID</sequence>
<keyword evidence="2" id="KW-0732">Signal</keyword>
<feature type="region of interest" description="Disordered" evidence="1">
    <location>
        <begin position="28"/>
        <end position="59"/>
    </location>
</feature>
<evidence type="ECO:0000313" key="4">
    <source>
        <dbReference type="Proteomes" id="UP001497512"/>
    </source>
</evidence>
<feature type="signal peptide" evidence="2">
    <location>
        <begin position="1"/>
        <end position="21"/>
    </location>
</feature>
<organism evidence="3 4">
    <name type="scientific">Sphagnum troendelagicum</name>
    <dbReference type="NCBI Taxonomy" id="128251"/>
    <lineage>
        <taxon>Eukaryota</taxon>
        <taxon>Viridiplantae</taxon>
        <taxon>Streptophyta</taxon>
        <taxon>Embryophyta</taxon>
        <taxon>Bryophyta</taxon>
        <taxon>Sphagnophytina</taxon>
        <taxon>Sphagnopsida</taxon>
        <taxon>Sphagnales</taxon>
        <taxon>Sphagnaceae</taxon>
        <taxon>Sphagnum</taxon>
    </lineage>
</organism>
<name>A0ABP0UUP6_9BRYO</name>
<dbReference type="Proteomes" id="UP001497512">
    <property type="component" value="Chromosome 7"/>
</dbReference>
<gene>
    <name evidence="3" type="ORF">CSSPTR1EN2_LOCUS20206</name>
</gene>
<feature type="chain" id="PRO_5046925055" description="Secreted protein" evidence="2">
    <location>
        <begin position="22"/>
        <end position="124"/>
    </location>
</feature>
<evidence type="ECO:0000256" key="1">
    <source>
        <dbReference type="SAM" id="MobiDB-lite"/>
    </source>
</evidence>
<dbReference type="EMBL" id="OZ019899">
    <property type="protein sequence ID" value="CAK9231004.1"/>
    <property type="molecule type" value="Genomic_DNA"/>
</dbReference>
<keyword evidence="4" id="KW-1185">Reference proteome</keyword>
<accession>A0ABP0UUP6</accession>
<proteinExistence type="predicted"/>
<evidence type="ECO:0008006" key="5">
    <source>
        <dbReference type="Google" id="ProtNLM"/>
    </source>
</evidence>
<reference evidence="3" key="1">
    <citation type="submission" date="2024-02" db="EMBL/GenBank/DDBJ databases">
        <authorList>
            <consortium name="ELIXIR-Norway"/>
            <consortium name="Elixir Norway"/>
        </authorList>
    </citation>
    <scope>NUCLEOTIDE SEQUENCE</scope>
</reference>
<evidence type="ECO:0000313" key="3">
    <source>
        <dbReference type="EMBL" id="CAK9231004.1"/>
    </source>
</evidence>
<protein>
    <recommendedName>
        <fullName evidence="5">Secreted protein</fullName>
    </recommendedName>
</protein>